<name>A0ABY7PKG9_9BACT</name>
<keyword evidence="4" id="KW-0964">Secreted</keyword>
<evidence type="ECO:0000259" key="14">
    <source>
        <dbReference type="Pfam" id="PF07504"/>
    </source>
</evidence>
<accession>A0ABY7PKG9</accession>
<dbReference type="NCBIfam" id="TIGR04183">
    <property type="entry name" value="Por_Secre_tail"/>
    <property type="match status" value="1"/>
</dbReference>
<dbReference type="SUPFAM" id="SSF52025">
    <property type="entry name" value="PA domain"/>
    <property type="match status" value="1"/>
</dbReference>
<evidence type="ECO:0000259" key="13">
    <source>
        <dbReference type="Pfam" id="PF02225"/>
    </source>
</evidence>
<comment type="similarity">
    <text evidence="3">Belongs to the peptidase M36 family.</text>
</comment>
<evidence type="ECO:0000259" key="15">
    <source>
        <dbReference type="Pfam" id="PF18962"/>
    </source>
</evidence>
<keyword evidence="11" id="KW-0865">Zymogen</keyword>
<dbReference type="InterPro" id="IPR027268">
    <property type="entry name" value="Peptidase_M4/M1_CTD_sf"/>
</dbReference>
<sequence>MKQTFTLPSTRALAVAAMLAIPALAAAQQAPLNRALAALSTTAARQGLSEQDLASPAVTSNFTDASTGLTHVYLRQRYQGIEVAGAVANVTVADNGKVVALHQNFVAGTAAKARTTAPGLTPAQAVAAAARALNMPAPRSLNVVTAGQPAEGMTFNNAGISLEKIPVKLMYQPTANGELTLAWDVTLAPLDGEHYWNVRVDAQTGVLLAKDDYSISEPVSFAEMTQKTLASRNWQQVLTPAATASKVTAPNSYNVIPLTIESPIHGSRQLLVNPANTTFSPFGWHDVNGVAGADSTNAKGNNVYAYLDRDNTNVYKKGTSPEGGATQIFDFPFDQTLQPDAYKEAAVTNLFYWSNIVHDVMATKGFTEAAGNFQVKNYTSTGGVPTPGGNDPVQAQAQDGAGLPTPNRNNANFSTPNDGFAPRMQMYEWTGDVQVRVTAPSTLAGPLTAQEGSNGRRIEQFASPITGNLVAVDDGSAQPTRGCNPTFVNAAAINGNIALIRRGKCNFSVKIKNAQNAGAKMVVVMDSIAGATALLTMAGTAPDSVGIRIPSVFVSNVEGMRLKAALDAGQTVTITAGSTPRRDGDFDNGIIAHEYGHGISNRLTGGRLNSNCLTNAEQMGEGWSDYFGLWLTTKVGDVGTTGRGIGTYASSEPTTGPGIRPTRYSTDMSINPATYALIGTAGYGAATGQQHAIGYVWCTALWDLNWALIGRYGYNADLTASTGGNNIAMRLVMEGLKLQPCGPGFLDGRNAILKADSVLNGAANSDLIWRTFARRGMGFNAVQGLSTSATDNTAGFSLPTVLSTSKRLSEQMLEVYPNPARDQVLVRTQVSSKSAVSVQLLTLMGQVVRTQSVSAASLQQNGVQVNTAELANGVYVVRVTTSEGTITKKVSVQH</sequence>
<feature type="domain" description="Secretion system C-terminal sorting" evidence="15">
    <location>
        <begin position="815"/>
        <end position="892"/>
    </location>
</feature>
<dbReference type="InterPro" id="IPR003137">
    <property type="entry name" value="PA_domain"/>
</dbReference>
<feature type="domain" description="PA" evidence="13">
    <location>
        <begin position="465"/>
        <end position="562"/>
    </location>
</feature>
<dbReference type="CDD" id="cd09596">
    <property type="entry name" value="M36"/>
    <property type="match status" value="1"/>
</dbReference>
<feature type="signal peptide" evidence="12">
    <location>
        <begin position="1"/>
        <end position="25"/>
    </location>
</feature>
<gene>
    <name evidence="16" type="ORF">O9Z63_14900</name>
</gene>
<organism evidence="16 17">
    <name type="scientific">Hymenobacter yonginensis</name>
    <dbReference type="NCBI Taxonomy" id="748197"/>
    <lineage>
        <taxon>Bacteria</taxon>
        <taxon>Pseudomonadati</taxon>
        <taxon>Bacteroidota</taxon>
        <taxon>Cytophagia</taxon>
        <taxon>Cytophagales</taxon>
        <taxon>Hymenobacteraceae</taxon>
        <taxon>Hymenobacter</taxon>
    </lineage>
</organism>
<keyword evidence="17" id="KW-1185">Reference proteome</keyword>
<dbReference type="Gene3D" id="1.10.390.10">
    <property type="entry name" value="Neutral Protease Domain 2"/>
    <property type="match status" value="1"/>
</dbReference>
<dbReference type="Pfam" id="PF02128">
    <property type="entry name" value="Peptidase_M36"/>
    <property type="match status" value="1"/>
</dbReference>
<dbReference type="InterPro" id="IPR046450">
    <property type="entry name" value="PA_dom_sf"/>
</dbReference>
<dbReference type="Pfam" id="PF07504">
    <property type="entry name" value="FTP"/>
    <property type="match status" value="1"/>
</dbReference>
<evidence type="ECO:0000256" key="8">
    <source>
        <dbReference type="ARBA" id="ARBA00022801"/>
    </source>
</evidence>
<evidence type="ECO:0000313" key="17">
    <source>
        <dbReference type="Proteomes" id="UP001211872"/>
    </source>
</evidence>
<dbReference type="InterPro" id="IPR001842">
    <property type="entry name" value="Peptidase_M36"/>
</dbReference>
<dbReference type="PANTHER" id="PTHR33478:SF1">
    <property type="entry name" value="EXTRACELLULAR METALLOPROTEINASE MEP"/>
    <property type="match status" value="1"/>
</dbReference>
<keyword evidence="9" id="KW-0862">Zinc</keyword>
<feature type="domain" description="FTP" evidence="14">
    <location>
        <begin position="58"/>
        <end position="105"/>
    </location>
</feature>
<evidence type="ECO:0000313" key="16">
    <source>
        <dbReference type="EMBL" id="WBO83659.1"/>
    </source>
</evidence>
<evidence type="ECO:0000256" key="12">
    <source>
        <dbReference type="SAM" id="SignalP"/>
    </source>
</evidence>
<dbReference type="SUPFAM" id="SSF55486">
    <property type="entry name" value="Metalloproteases ('zincins'), catalytic domain"/>
    <property type="match status" value="1"/>
</dbReference>
<dbReference type="InterPro" id="IPR026444">
    <property type="entry name" value="Secre_tail"/>
</dbReference>
<comment type="subcellular location">
    <subcellularLocation>
        <location evidence="2">Secreted</location>
    </subcellularLocation>
</comment>
<dbReference type="PANTHER" id="PTHR33478">
    <property type="entry name" value="EXTRACELLULAR METALLOPROTEINASE MEP"/>
    <property type="match status" value="1"/>
</dbReference>
<dbReference type="NCBIfam" id="NF038113">
    <property type="entry name" value="T9SSA_dep_M36"/>
    <property type="match status" value="1"/>
</dbReference>
<evidence type="ECO:0000256" key="9">
    <source>
        <dbReference type="ARBA" id="ARBA00022833"/>
    </source>
</evidence>
<feature type="chain" id="PRO_5045779853" evidence="12">
    <location>
        <begin position="26"/>
        <end position="894"/>
    </location>
</feature>
<proteinExistence type="inferred from homology"/>
<dbReference type="Pfam" id="PF02225">
    <property type="entry name" value="PA"/>
    <property type="match status" value="1"/>
</dbReference>
<evidence type="ECO:0000256" key="4">
    <source>
        <dbReference type="ARBA" id="ARBA00022525"/>
    </source>
</evidence>
<keyword evidence="5" id="KW-0645">Protease</keyword>
<dbReference type="Proteomes" id="UP001211872">
    <property type="component" value="Chromosome"/>
</dbReference>
<keyword evidence="6" id="KW-0479">Metal-binding</keyword>
<evidence type="ECO:0000256" key="2">
    <source>
        <dbReference type="ARBA" id="ARBA00004613"/>
    </source>
</evidence>
<dbReference type="EMBL" id="CP115396">
    <property type="protein sequence ID" value="WBO83659.1"/>
    <property type="molecule type" value="Genomic_DNA"/>
</dbReference>
<dbReference type="Pfam" id="PF18962">
    <property type="entry name" value="Por_Secre_tail"/>
    <property type="match status" value="1"/>
</dbReference>
<reference evidence="16 17" key="1">
    <citation type="journal article" date="2011" name="Int. J. Syst. Evol. Microbiol.">
        <title>Hymenobacter yonginensis sp. nov., isolated from a mesotrophic artificial lake.</title>
        <authorList>
            <person name="Joung Y."/>
            <person name="Cho S.H."/>
            <person name="Kim H."/>
            <person name="Kim S.B."/>
            <person name="Joh K."/>
        </authorList>
    </citation>
    <scope>NUCLEOTIDE SEQUENCE [LARGE SCALE GENOMIC DNA]</scope>
    <source>
        <strain evidence="16 17">KCTC 22745</strain>
    </source>
</reference>
<dbReference type="Gene3D" id="3.10.170.10">
    <property type="match status" value="1"/>
</dbReference>
<dbReference type="InterPro" id="IPR050371">
    <property type="entry name" value="Fungal_virulence_M36"/>
</dbReference>
<evidence type="ECO:0000256" key="11">
    <source>
        <dbReference type="ARBA" id="ARBA00023145"/>
    </source>
</evidence>
<evidence type="ECO:0000256" key="1">
    <source>
        <dbReference type="ARBA" id="ARBA00001947"/>
    </source>
</evidence>
<evidence type="ECO:0000256" key="5">
    <source>
        <dbReference type="ARBA" id="ARBA00022670"/>
    </source>
</evidence>
<evidence type="ECO:0000256" key="10">
    <source>
        <dbReference type="ARBA" id="ARBA00023049"/>
    </source>
</evidence>
<keyword evidence="10" id="KW-0482">Metalloprotease</keyword>
<comment type="cofactor">
    <cofactor evidence="1">
        <name>Zn(2+)</name>
        <dbReference type="ChEBI" id="CHEBI:29105"/>
    </cofactor>
</comment>
<dbReference type="InterPro" id="IPR011096">
    <property type="entry name" value="FTP_domain"/>
</dbReference>
<dbReference type="Gene3D" id="3.50.30.30">
    <property type="match status" value="1"/>
</dbReference>
<keyword evidence="8" id="KW-0378">Hydrolase</keyword>
<keyword evidence="7 12" id="KW-0732">Signal</keyword>
<dbReference type="RefSeq" id="WP_270126059.1">
    <property type="nucleotide sequence ID" value="NZ_CP115396.1"/>
</dbReference>
<protein>
    <submittedName>
        <fullName evidence="16">T9SS-dependent M36 family metallopeptidase</fullName>
    </submittedName>
</protein>
<dbReference type="CDD" id="cd04818">
    <property type="entry name" value="PA_subtilisin_1"/>
    <property type="match status" value="1"/>
</dbReference>
<evidence type="ECO:0000256" key="7">
    <source>
        <dbReference type="ARBA" id="ARBA00022729"/>
    </source>
</evidence>
<evidence type="ECO:0000256" key="3">
    <source>
        <dbReference type="ARBA" id="ARBA00006006"/>
    </source>
</evidence>
<evidence type="ECO:0000256" key="6">
    <source>
        <dbReference type="ARBA" id="ARBA00022723"/>
    </source>
</evidence>